<sequence>MSFQQNLVTAQGRTDPNQKTGTSIQNCWVIRSPDLIPMAASTPTYSGRPWKNFSRTVHLQSYIDAHINPKGCRLEWDGNFALDTLYYHECENEGPRSGLAGRVSWTGYNVITDPEVAKSFTAAELIQGGMRFGVCGVAYVEGPRYEMD</sequence>
<dbReference type="GO" id="GO:0045490">
    <property type="term" value="P:pectin catabolic process"/>
    <property type="evidence" value="ECO:0007669"/>
    <property type="project" value="UniProtKB-UniPathway"/>
</dbReference>
<dbReference type="InterPro" id="IPR011050">
    <property type="entry name" value="Pectin_lyase_fold/virulence"/>
</dbReference>
<dbReference type="UniPathway" id="UPA00545">
    <property type="reaction ID" value="UER00823"/>
</dbReference>
<dbReference type="EMBL" id="CM007383">
    <property type="protein sequence ID" value="ONK74752.1"/>
    <property type="molecule type" value="Genomic_DNA"/>
</dbReference>
<dbReference type="InterPro" id="IPR012334">
    <property type="entry name" value="Pectin_lyas_fold"/>
</dbReference>
<reference evidence="7" key="1">
    <citation type="journal article" date="2017" name="Nat. Commun.">
        <title>The asparagus genome sheds light on the origin and evolution of a young Y chromosome.</title>
        <authorList>
            <person name="Harkess A."/>
            <person name="Zhou J."/>
            <person name="Xu C."/>
            <person name="Bowers J.E."/>
            <person name="Van der Hulst R."/>
            <person name="Ayyampalayam S."/>
            <person name="Mercati F."/>
            <person name="Riccardi P."/>
            <person name="McKain M.R."/>
            <person name="Kakrana A."/>
            <person name="Tang H."/>
            <person name="Ray J."/>
            <person name="Groenendijk J."/>
            <person name="Arikit S."/>
            <person name="Mathioni S.M."/>
            <person name="Nakano M."/>
            <person name="Shan H."/>
            <person name="Telgmann-Rauber A."/>
            <person name="Kanno A."/>
            <person name="Yue Z."/>
            <person name="Chen H."/>
            <person name="Li W."/>
            <person name="Chen Y."/>
            <person name="Xu X."/>
            <person name="Zhang Y."/>
            <person name="Luo S."/>
            <person name="Chen H."/>
            <person name="Gao J."/>
            <person name="Mao Z."/>
            <person name="Pires J.C."/>
            <person name="Luo M."/>
            <person name="Kudrna D."/>
            <person name="Wing R.A."/>
            <person name="Meyers B.C."/>
            <person name="Yi K."/>
            <person name="Kong H."/>
            <person name="Lavrijsen P."/>
            <person name="Sunseri F."/>
            <person name="Falavigna A."/>
            <person name="Ye Y."/>
            <person name="Leebens-Mack J.H."/>
            <person name="Chen G."/>
        </authorList>
    </citation>
    <scope>NUCLEOTIDE SEQUENCE [LARGE SCALE GENOMIC DNA]</scope>
    <source>
        <strain evidence="7">cv. DH0086</strain>
    </source>
</reference>
<gene>
    <name evidence="6" type="ORF">A4U43_C03F9790</name>
</gene>
<evidence type="ECO:0000256" key="1">
    <source>
        <dbReference type="ARBA" id="ARBA00005184"/>
    </source>
</evidence>
<accession>A0A5P1F9B8</accession>
<evidence type="ECO:0000313" key="6">
    <source>
        <dbReference type="EMBL" id="ONK74752.1"/>
    </source>
</evidence>
<evidence type="ECO:0000259" key="5">
    <source>
        <dbReference type="Pfam" id="PF01095"/>
    </source>
</evidence>
<dbReference type="Gramene" id="ONK74752">
    <property type="protein sequence ID" value="ONK74752"/>
    <property type="gene ID" value="A4U43_C03F9790"/>
</dbReference>
<dbReference type="Gene3D" id="2.160.20.10">
    <property type="entry name" value="Single-stranded right-handed beta-helix, Pectin lyase-like"/>
    <property type="match status" value="1"/>
</dbReference>
<proteinExistence type="predicted"/>
<evidence type="ECO:0000256" key="4">
    <source>
        <dbReference type="SAM" id="MobiDB-lite"/>
    </source>
</evidence>
<protein>
    <recommendedName>
        <fullName evidence="5">Pectinesterase catalytic domain-containing protein</fullName>
    </recommendedName>
</protein>
<feature type="region of interest" description="Disordered" evidence="4">
    <location>
        <begin position="1"/>
        <end position="21"/>
    </location>
</feature>
<dbReference type="GO" id="GO:0042545">
    <property type="term" value="P:cell wall modification"/>
    <property type="evidence" value="ECO:0007669"/>
    <property type="project" value="InterPro"/>
</dbReference>
<dbReference type="InterPro" id="IPR000070">
    <property type="entry name" value="Pectinesterase_cat"/>
</dbReference>
<evidence type="ECO:0000256" key="2">
    <source>
        <dbReference type="ARBA" id="ARBA00022801"/>
    </source>
</evidence>
<keyword evidence="7" id="KW-1185">Reference proteome</keyword>
<dbReference type="Proteomes" id="UP000243459">
    <property type="component" value="Chromosome 3"/>
</dbReference>
<dbReference type="SUPFAM" id="SSF51126">
    <property type="entry name" value="Pectin lyase-like"/>
    <property type="match status" value="1"/>
</dbReference>
<dbReference type="GO" id="GO:0030599">
    <property type="term" value="F:pectinesterase activity"/>
    <property type="evidence" value="ECO:0007669"/>
    <property type="project" value="InterPro"/>
</dbReference>
<organism evidence="6 7">
    <name type="scientific">Asparagus officinalis</name>
    <name type="common">Garden asparagus</name>
    <dbReference type="NCBI Taxonomy" id="4686"/>
    <lineage>
        <taxon>Eukaryota</taxon>
        <taxon>Viridiplantae</taxon>
        <taxon>Streptophyta</taxon>
        <taxon>Embryophyta</taxon>
        <taxon>Tracheophyta</taxon>
        <taxon>Spermatophyta</taxon>
        <taxon>Magnoliopsida</taxon>
        <taxon>Liliopsida</taxon>
        <taxon>Asparagales</taxon>
        <taxon>Asparagaceae</taxon>
        <taxon>Asparagoideae</taxon>
        <taxon>Asparagus</taxon>
    </lineage>
</organism>
<dbReference type="AlphaFoldDB" id="A0A5P1F9B8"/>
<dbReference type="PANTHER" id="PTHR31707">
    <property type="entry name" value="PECTINESTERASE"/>
    <property type="match status" value="1"/>
</dbReference>
<keyword evidence="3" id="KW-0063">Aspartyl esterase</keyword>
<feature type="domain" description="Pectinesterase catalytic" evidence="5">
    <location>
        <begin position="2"/>
        <end position="128"/>
    </location>
</feature>
<dbReference type="Pfam" id="PF01095">
    <property type="entry name" value="Pectinesterase"/>
    <property type="match status" value="1"/>
</dbReference>
<keyword evidence="2" id="KW-0378">Hydrolase</keyword>
<dbReference type="OMA" id="HECENEG"/>
<comment type="pathway">
    <text evidence="1">Glycan metabolism; pectin degradation; 2-dehydro-3-deoxy-D-gluconate from pectin: step 1/5.</text>
</comment>
<evidence type="ECO:0000256" key="3">
    <source>
        <dbReference type="ARBA" id="ARBA00023085"/>
    </source>
</evidence>
<name>A0A5P1F9B8_ASPOF</name>
<evidence type="ECO:0000313" key="7">
    <source>
        <dbReference type="Proteomes" id="UP000243459"/>
    </source>
</evidence>